<dbReference type="AlphaFoldDB" id="A0A4Y6PYD6"/>
<dbReference type="OrthoDB" id="5499068at2"/>
<accession>A0A4Y6PYD6</accession>
<dbReference type="EMBL" id="CP041186">
    <property type="protein sequence ID" value="QDG52755.1"/>
    <property type="molecule type" value="Genomic_DNA"/>
</dbReference>
<protein>
    <submittedName>
        <fullName evidence="1">Uncharacterized protein</fullName>
    </submittedName>
</protein>
<reference evidence="1 2" key="1">
    <citation type="submission" date="2019-06" db="EMBL/GenBank/DDBJ databases">
        <title>Persicimonas caeni gen. nov., sp. nov., a predatory bacterium isolated from solar saltern.</title>
        <authorList>
            <person name="Wang S."/>
        </authorList>
    </citation>
    <scope>NUCLEOTIDE SEQUENCE [LARGE SCALE GENOMIC DNA]</scope>
    <source>
        <strain evidence="1 2">YN101</strain>
    </source>
</reference>
<keyword evidence="2" id="KW-1185">Reference proteome</keyword>
<accession>A0A5B8YA57</accession>
<proteinExistence type="predicted"/>
<organism evidence="1 2">
    <name type="scientific">Persicimonas caeni</name>
    <dbReference type="NCBI Taxonomy" id="2292766"/>
    <lineage>
        <taxon>Bacteria</taxon>
        <taxon>Deltaproteobacteria</taxon>
        <taxon>Bradymonadales</taxon>
        <taxon>Bradymonadaceae</taxon>
        <taxon>Persicimonas</taxon>
    </lineage>
</organism>
<evidence type="ECO:0000313" key="2">
    <source>
        <dbReference type="Proteomes" id="UP000315995"/>
    </source>
</evidence>
<gene>
    <name evidence="1" type="ORF">FIV42_19010</name>
</gene>
<dbReference type="RefSeq" id="WP_141199220.1">
    <property type="nucleotide sequence ID" value="NZ_CP041186.1"/>
</dbReference>
<evidence type="ECO:0000313" key="1">
    <source>
        <dbReference type="EMBL" id="QDG52755.1"/>
    </source>
</evidence>
<dbReference type="Proteomes" id="UP000315995">
    <property type="component" value="Chromosome"/>
</dbReference>
<sequence>MNHAEFEANLKPYVLTMGDNVDRLHLDLPIGSPIEVYRVEDEENAEFCSILNRGNQAAFGGPNDMGMPLWVMLDCAILPSAMIGFMLPRDFVSDEIIDRLEVDDDYDGYVPISEYCACPTVEPTTVSGFSLHSHVPGRGVATRTKALGLLVLGAQRQIGVTQFDNPAIRVHVRFGPLEIKIHRPIVHTHPEDSFVYSLDVPTTEELIEIARGESEFGAGERPPGQRWTFLHDDELAHGRLRQHLLDGGRAWVIPPGWRATEQGYQISVVLGE</sequence>
<name>A0A4Y6PYD6_PERCE</name>